<evidence type="ECO:0000313" key="3">
    <source>
        <dbReference type="EMBL" id="NDU43500.1"/>
    </source>
</evidence>
<feature type="chain" id="PRO_5032554613" description="Autotransporter domain-containing protein" evidence="1">
    <location>
        <begin position="31"/>
        <end position="820"/>
    </location>
</feature>
<dbReference type="SUPFAM" id="SSF103515">
    <property type="entry name" value="Autotransporter"/>
    <property type="match status" value="1"/>
</dbReference>
<evidence type="ECO:0000256" key="1">
    <source>
        <dbReference type="SAM" id="SignalP"/>
    </source>
</evidence>
<keyword evidence="1" id="KW-0732">Signal</keyword>
<sequence length="820" mass="83425">MKTKQMQLKPKTLILALALALAAPAADATAYTGQQTITQNTTVTNSDTWTPTSTAFNGTGGASPVLDFNYNFTPLAQPGSISASSTVSMGPVSMATNGTIEADPNSSGISQFLIDGSNAAGGGALTVEDLSTSQNPYADLQIVGNQALGASALDLGAGMSLTIGDGGGTPTSETLGSVDMKSASTGTITMLGGNLSTLSLVDNGQTASTETINGYGSVSTDFLHGGMQPTETLQISGGGPDTISVPNGAAFDVTMGGGDANNMVILPEGATTEVNLDGILTLNNGNGTLSIESGNTGQAIFTSSGGSVDGNVSMAGAASYLVLVVDPVGSTGLSISGGYSQTGGSLEIPISPAQAWGMNVAGSADITGGNLIINGEKGAYTNGHTYTLINAGTLLNFKATPYYVYNGASGNSIDGLNPYLKTTTTQVDLCLGSTCVAQPAKAQPAPSQPSQPIIPAAPVIPVVHVVTPVQEAKPVLADSAGVTQAAIQNTAQTLVSTGVVGGGPRGVWLKTLGGFSSQSGYSGMNYGLLTGYGKSVGPDGRDVFGVAFSAGQAGLGTGASDFTRASDYGLWAYGTYYPLANRRWKITGAVGGGLSQNTLESTALGLPQVANFGGGFMGTEVRASYWKTLSSMDNIIVSPRLSVGCNQSWTGGYSTHGGGPLDVAVSGQSDGQLYLSPAILVGKKFNYRSQSGNHTIFPQVRLGAVENIGPNPSAEISSGQVAGQVQGLAYPHLQGMAEARLDVISHTSYSKGLMSWSQSVCTGTLRLIPGARQDRLLVGQGIDPVRQINHLPQLCHPVRTVSEACIAHEPAQIRMNRHGP</sequence>
<dbReference type="AlphaFoldDB" id="A0A845UFY0"/>
<evidence type="ECO:0000259" key="2">
    <source>
        <dbReference type="SMART" id="SM00869"/>
    </source>
</evidence>
<proteinExistence type="predicted"/>
<dbReference type="RefSeq" id="WP_163098686.1">
    <property type="nucleotide sequence ID" value="NZ_CP127523.1"/>
</dbReference>
<dbReference type="InterPro" id="IPR036709">
    <property type="entry name" value="Autotransporte_beta_dom_sf"/>
</dbReference>
<feature type="domain" description="Autotransporter" evidence="2">
    <location>
        <begin position="504"/>
        <end position="750"/>
    </location>
</feature>
<comment type="caution">
    <text evidence="3">The sequence shown here is derived from an EMBL/GenBank/DDBJ whole genome shotgun (WGS) entry which is preliminary data.</text>
</comment>
<dbReference type="EMBL" id="WNJL01000037">
    <property type="protein sequence ID" value="NDU43500.1"/>
    <property type="molecule type" value="Genomic_DNA"/>
</dbReference>
<dbReference type="SMART" id="SM00869">
    <property type="entry name" value="Autotransporter"/>
    <property type="match status" value="1"/>
</dbReference>
<organism evidence="3">
    <name type="scientific">Acidithiobacillus ferrianus</name>
    <dbReference type="NCBI Taxonomy" id="2678518"/>
    <lineage>
        <taxon>Bacteria</taxon>
        <taxon>Pseudomonadati</taxon>
        <taxon>Pseudomonadota</taxon>
        <taxon>Acidithiobacillia</taxon>
        <taxon>Acidithiobacillales</taxon>
        <taxon>Acidithiobacillaceae</taxon>
        <taxon>Acidithiobacillus</taxon>
    </lineage>
</organism>
<name>A0A845UFY0_9PROT</name>
<feature type="signal peptide" evidence="1">
    <location>
        <begin position="1"/>
        <end position="30"/>
    </location>
</feature>
<gene>
    <name evidence="3" type="ORF">GL267_12935</name>
</gene>
<protein>
    <recommendedName>
        <fullName evidence="2">Autotransporter domain-containing protein</fullName>
    </recommendedName>
</protein>
<dbReference type="InterPro" id="IPR005546">
    <property type="entry name" value="Autotransporte_beta"/>
</dbReference>
<accession>A0A845UFY0</accession>
<reference evidence="3" key="1">
    <citation type="submission" date="2019-11" db="EMBL/GenBank/DDBJ databases">
        <title>Acidithiobacillus ferrianus sp. nov.: a facultatively anaerobic and extremely acidophilic chemolithoautotroph.</title>
        <authorList>
            <person name="Norris P.R."/>
            <person name="Falagan C."/>
            <person name="Moya-Beltran A."/>
            <person name="Castro M."/>
            <person name="Quatrini R."/>
            <person name="Johnson D.B."/>
        </authorList>
    </citation>
    <scope>NUCLEOTIDE SEQUENCE [LARGE SCALE GENOMIC DNA]</scope>
    <source>
        <strain evidence="3">MG</strain>
    </source>
</reference>